<protein>
    <recommendedName>
        <fullName evidence="3">Lipocalin-like domain-containing protein</fullName>
    </recommendedName>
</protein>
<dbReference type="PANTHER" id="PTHR38115:SF1">
    <property type="entry name" value="LIPOCALIN-LIKE DOMAIN-CONTAINING PROTEIN"/>
    <property type="match status" value="1"/>
</dbReference>
<keyword evidence="2" id="KW-1185">Reference proteome</keyword>
<dbReference type="Proteomes" id="UP001148614">
    <property type="component" value="Unassembled WGS sequence"/>
</dbReference>
<reference evidence="1" key="1">
    <citation type="submission" date="2022-07" db="EMBL/GenBank/DDBJ databases">
        <title>Genome Sequence of Xylaria arbuscula.</title>
        <authorList>
            <person name="Buettner E."/>
        </authorList>
    </citation>
    <scope>NUCLEOTIDE SEQUENCE</scope>
    <source>
        <strain evidence="1">VT107</strain>
    </source>
</reference>
<dbReference type="VEuPathDB" id="FungiDB:F4678DRAFT_436884"/>
<organism evidence="1 2">
    <name type="scientific">Xylaria arbuscula</name>
    <dbReference type="NCBI Taxonomy" id="114810"/>
    <lineage>
        <taxon>Eukaryota</taxon>
        <taxon>Fungi</taxon>
        <taxon>Dikarya</taxon>
        <taxon>Ascomycota</taxon>
        <taxon>Pezizomycotina</taxon>
        <taxon>Sordariomycetes</taxon>
        <taxon>Xylariomycetidae</taxon>
        <taxon>Xylariales</taxon>
        <taxon>Xylariaceae</taxon>
        <taxon>Xylaria</taxon>
    </lineage>
</organism>
<evidence type="ECO:0000313" key="2">
    <source>
        <dbReference type="Proteomes" id="UP001148614"/>
    </source>
</evidence>
<evidence type="ECO:0008006" key="3">
    <source>
        <dbReference type="Google" id="ProtNLM"/>
    </source>
</evidence>
<name>A0A9W8NPL3_9PEZI</name>
<gene>
    <name evidence="1" type="ORF">NPX13_g262</name>
</gene>
<proteinExistence type="predicted"/>
<dbReference type="InterPro" id="IPR053037">
    <property type="entry name" value="Pericyclase_pydY-like"/>
</dbReference>
<accession>A0A9W8NPL3</accession>
<sequence>MAASSDVTINNLQGTWRINKALSDGLDVALELRGIPWLIRKAVSLATITDRLSQRKDENGATVIQVAQTATGGLPGETEVYIVDGSETTQGGGKFGVQKIRTRWLHLTKDVDGSERLTNIAGNPIDPWLLEGWLSEGTASSPGHINVFVVNEKAGWTTEQVWGFSEIEGARRRVTKFIITKGPRTARVSVVYDWLGRRE</sequence>
<dbReference type="EMBL" id="JANPWZ010000016">
    <property type="protein sequence ID" value="KAJ3580303.1"/>
    <property type="molecule type" value="Genomic_DNA"/>
</dbReference>
<comment type="caution">
    <text evidence="1">The sequence shown here is derived from an EMBL/GenBank/DDBJ whole genome shotgun (WGS) entry which is preliminary data.</text>
</comment>
<evidence type="ECO:0000313" key="1">
    <source>
        <dbReference type="EMBL" id="KAJ3580303.1"/>
    </source>
</evidence>
<dbReference type="AlphaFoldDB" id="A0A9W8NPL3"/>
<dbReference type="PANTHER" id="PTHR38115">
    <property type="entry name" value="LIPOCALIN-LIKE DOMAIN-CONTAINING PROTEIN"/>
    <property type="match status" value="1"/>
</dbReference>